<dbReference type="Proteomes" id="UP000823775">
    <property type="component" value="Unassembled WGS sequence"/>
</dbReference>
<accession>A0ABS8ULU9</accession>
<proteinExistence type="predicted"/>
<name>A0ABS8ULU9_DATST</name>
<evidence type="ECO:0000313" key="1">
    <source>
        <dbReference type="EMBL" id="MCD9559062.1"/>
    </source>
</evidence>
<reference evidence="1 2" key="1">
    <citation type="journal article" date="2021" name="BMC Genomics">
        <title>Datura genome reveals duplications of psychoactive alkaloid biosynthetic genes and high mutation rate following tissue culture.</title>
        <authorList>
            <person name="Rajewski A."/>
            <person name="Carter-House D."/>
            <person name="Stajich J."/>
            <person name="Litt A."/>
        </authorList>
    </citation>
    <scope>NUCLEOTIDE SEQUENCE [LARGE SCALE GENOMIC DNA]</scope>
    <source>
        <strain evidence="1">AR-01</strain>
    </source>
</reference>
<gene>
    <name evidence="1" type="ORF">HAX54_016791</name>
</gene>
<keyword evidence="2" id="KW-1185">Reference proteome</keyword>
<dbReference type="EMBL" id="JACEIK010002092">
    <property type="protein sequence ID" value="MCD9559062.1"/>
    <property type="molecule type" value="Genomic_DNA"/>
</dbReference>
<evidence type="ECO:0000313" key="2">
    <source>
        <dbReference type="Proteomes" id="UP000823775"/>
    </source>
</evidence>
<protein>
    <submittedName>
        <fullName evidence="1">Uncharacterized protein</fullName>
    </submittedName>
</protein>
<comment type="caution">
    <text evidence="1">The sequence shown here is derived from an EMBL/GenBank/DDBJ whole genome shotgun (WGS) entry which is preliminary data.</text>
</comment>
<sequence length="153" mass="17617">MFVSYCRFTGDALQILPDQGVKFVKAKPRGYTSTKIHFETQREEVGKHLLKPSRVEMIIASREGSHPCFRREIIREFLVIEAPVKFVPGENKYGAARFGEINSRYGEGNYNRVRQDSHRRTRVTAVANIYNRSFIAPEWGGGRSGHVHKFKFV</sequence>
<organism evidence="1 2">
    <name type="scientific">Datura stramonium</name>
    <name type="common">Jimsonweed</name>
    <name type="synonym">Common thornapple</name>
    <dbReference type="NCBI Taxonomy" id="4076"/>
    <lineage>
        <taxon>Eukaryota</taxon>
        <taxon>Viridiplantae</taxon>
        <taxon>Streptophyta</taxon>
        <taxon>Embryophyta</taxon>
        <taxon>Tracheophyta</taxon>
        <taxon>Spermatophyta</taxon>
        <taxon>Magnoliopsida</taxon>
        <taxon>eudicotyledons</taxon>
        <taxon>Gunneridae</taxon>
        <taxon>Pentapetalae</taxon>
        <taxon>asterids</taxon>
        <taxon>lamiids</taxon>
        <taxon>Solanales</taxon>
        <taxon>Solanaceae</taxon>
        <taxon>Solanoideae</taxon>
        <taxon>Datureae</taxon>
        <taxon>Datura</taxon>
    </lineage>
</organism>